<dbReference type="EMBL" id="CAUYUJ010003856">
    <property type="protein sequence ID" value="CAK0807134.1"/>
    <property type="molecule type" value="Genomic_DNA"/>
</dbReference>
<sequence>VSGSSVSFTADGPPAPGGVSAAPLVGQAVSSTFTLAATGWSDEDPSTLTYTFYRFPVRGSVVSQSGAGLVAVPAIEAPDIEWDDRGSENHWVSLGGVVLRQASRSPEASNIHLSSGAYFVVPMSAANFSVDAVIQTSSELTGANDTDAMLNFVNSLSSELLGSGAAAASVEDQQDLMEISLQTLESTATILKPTSEYIHKIGQTVSGLVTSSDDYNVLDHE</sequence>
<proteinExistence type="predicted"/>
<feature type="non-terminal residue" evidence="2">
    <location>
        <position position="1"/>
    </location>
</feature>
<gene>
    <name evidence="2" type="ORF">PCOR1329_LOCUS13101</name>
</gene>
<protein>
    <recommendedName>
        <fullName evidence="1">PKD/REJ-like domain-containing protein</fullName>
    </recommendedName>
</protein>
<feature type="domain" description="PKD/REJ-like" evidence="1">
    <location>
        <begin position="4"/>
        <end position="59"/>
    </location>
</feature>
<reference evidence="2" key="1">
    <citation type="submission" date="2023-10" db="EMBL/GenBank/DDBJ databases">
        <authorList>
            <person name="Chen Y."/>
            <person name="Shah S."/>
            <person name="Dougan E. K."/>
            <person name="Thang M."/>
            <person name="Chan C."/>
        </authorList>
    </citation>
    <scope>NUCLEOTIDE SEQUENCE [LARGE SCALE GENOMIC DNA]</scope>
</reference>
<dbReference type="InterPro" id="IPR002859">
    <property type="entry name" value="PKD/REJ-like"/>
</dbReference>
<dbReference type="Pfam" id="PF02010">
    <property type="entry name" value="REJ"/>
    <property type="match status" value="1"/>
</dbReference>
<evidence type="ECO:0000313" key="3">
    <source>
        <dbReference type="Proteomes" id="UP001189429"/>
    </source>
</evidence>
<keyword evidence="3" id="KW-1185">Reference proteome</keyword>
<dbReference type="Proteomes" id="UP001189429">
    <property type="component" value="Unassembled WGS sequence"/>
</dbReference>
<evidence type="ECO:0000313" key="2">
    <source>
        <dbReference type="EMBL" id="CAK0807134.1"/>
    </source>
</evidence>
<accession>A0ABN9QLZ9</accession>
<evidence type="ECO:0000259" key="1">
    <source>
        <dbReference type="Pfam" id="PF02010"/>
    </source>
</evidence>
<name>A0ABN9QLZ9_9DINO</name>
<organism evidence="2 3">
    <name type="scientific">Prorocentrum cordatum</name>
    <dbReference type="NCBI Taxonomy" id="2364126"/>
    <lineage>
        <taxon>Eukaryota</taxon>
        <taxon>Sar</taxon>
        <taxon>Alveolata</taxon>
        <taxon>Dinophyceae</taxon>
        <taxon>Prorocentrales</taxon>
        <taxon>Prorocentraceae</taxon>
        <taxon>Prorocentrum</taxon>
    </lineage>
</organism>
<feature type="non-terminal residue" evidence="2">
    <location>
        <position position="221"/>
    </location>
</feature>
<comment type="caution">
    <text evidence="2">The sequence shown here is derived from an EMBL/GenBank/DDBJ whole genome shotgun (WGS) entry which is preliminary data.</text>
</comment>